<feature type="domain" description="Glycosyl transferase family 1" evidence="1">
    <location>
        <begin position="183"/>
        <end position="354"/>
    </location>
</feature>
<evidence type="ECO:0000259" key="2">
    <source>
        <dbReference type="Pfam" id="PF13477"/>
    </source>
</evidence>
<keyword evidence="4" id="KW-1185">Reference proteome</keyword>
<dbReference type="PANTHER" id="PTHR12526">
    <property type="entry name" value="GLYCOSYLTRANSFERASE"/>
    <property type="match status" value="1"/>
</dbReference>
<name>A0A0K1ELZ3_CHOCO</name>
<evidence type="ECO:0000313" key="4">
    <source>
        <dbReference type="Proteomes" id="UP000067626"/>
    </source>
</evidence>
<dbReference type="InterPro" id="IPR001296">
    <property type="entry name" value="Glyco_trans_1"/>
</dbReference>
<dbReference type="EMBL" id="CP012159">
    <property type="protein sequence ID" value="AKT41682.1"/>
    <property type="molecule type" value="Genomic_DNA"/>
</dbReference>
<dbReference type="SUPFAM" id="SSF53756">
    <property type="entry name" value="UDP-Glycosyltransferase/glycogen phosphorylase"/>
    <property type="match status" value="1"/>
</dbReference>
<proteinExistence type="predicted"/>
<organism evidence="3 4">
    <name type="scientific">Chondromyces crocatus</name>
    <dbReference type="NCBI Taxonomy" id="52"/>
    <lineage>
        <taxon>Bacteria</taxon>
        <taxon>Pseudomonadati</taxon>
        <taxon>Myxococcota</taxon>
        <taxon>Polyangia</taxon>
        <taxon>Polyangiales</taxon>
        <taxon>Polyangiaceae</taxon>
        <taxon>Chondromyces</taxon>
    </lineage>
</organism>
<dbReference type="RefSeq" id="WP_050433426.1">
    <property type="nucleotide sequence ID" value="NZ_CP012159.1"/>
</dbReference>
<sequence length="389" mass="42747">MSQSPLTVLLHGDPRATQQVRLGAALHARGHRVLVCDAPMVAGQIREQYGAACEEVRVRRKFLPEALERVWAGRLSRSLGVDVVHLNFIRPWHQIWSRLEGGPPYVATAWGTDLNDEVFQKRPEVIRGVNHVLAHASALTSDCTPLLEKAKRRAGREVPSSLVLWGVDLATFDPARVAREAAAWRERLAIPAGKRVVLSPRQPKRHYHVDRIARAFAKSRFREEGVLVIKLYGRKEEVEDHERLKALVAELGIADVTRFAPACAYPELPALYAMADVAVSALEVDGGPSTFCELLALGVPLVATDLPAYEGLIAHEESALLVPPGDEAALVEALDRLARDAVLAARLRARGRAWAQEAADWEVCVDRFVAVYRAAIEARGEATARRAAG</sequence>
<dbReference type="GO" id="GO:0016757">
    <property type="term" value="F:glycosyltransferase activity"/>
    <property type="evidence" value="ECO:0007669"/>
    <property type="project" value="InterPro"/>
</dbReference>
<dbReference type="Gene3D" id="3.40.50.2000">
    <property type="entry name" value="Glycogen Phosphorylase B"/>
    <property type="match status" value="2"/>
</dbReference>
<evidence type="ECO:0000259" key="1">
    <source>
        <dbReference type="Pfam" id="PF00534"/>
    </source>
</evidence>
<dbReference type="STRING" id="52.CMC5_058880"/>
<dbReference type="AlphaFoldDB" id="A0A0K1ELZ3"/>
<dbReference type="Proteomes" id="UP000067626">
    <property type="component" value="Chromosome"/>
</dbReference>
<evidence type="ECO:0000313" key="3">
    <source>
        <dbReference type="EMBL" id="AKT41682.1"/>
    </source>
</evidence>
<dbReference type="KEGG" id="ccro:CMC5_058880"/>
<dbReference type="Pfam" id="PF13477">
    <property type="entry name" value="Glyco_trans_4_2"/>
    <property type="match status" value="1"/>
</dbReference>
<accession>A0A0K1ELZ3</accession>
<dbReference type="CDD" id="cd03801">
    <property type="entry name" value="GT4_PimA-like"/>
    <property type="match status" value="1"/>
</dbReference>
<gene>
    <name evidence="3" type="ORF">CMC5_058880</name>
</gene>
<dbReference type="PANTHER" id="PTHR12526:SF636">
    <property type="entry name" value="BLL3647 PROTEIN"/>
    <property type="match status" value="1"/>
</dbReference>
<reference evidence="3 4" key="1">
    <citation type="submission" date="2015-07" db="EMBL/GenBank/DDBJ databases">
        <title>Genome analysis of myxobacterium Chondromyces crocatus Cm c5 reveals a high potential for natural compound synthesis and the genetic basis for the loss of fruiting body formation.</title>
        <authorList>
            <person name="Zaburannyi N."/>
            <person name="Bunk B."/>
            <person name="Maier J."/>
            <person name="Overmann J."/>
            <person name="Mueller R."/>
        </authorList>
    </citation>
    <scope>NUCLEOTIDE SEQUENCE [LARGE SCALE GENOMIC DNA]</scope>
    <source>
        <strain evidence="3 4">Cm c5</strain>
    </source>
</reference>
<protein>
    <recommendedName>
        <fullName evidence="5">Glycosyltransferase</fullName>
    </recommendedName>
</protein>
<evidence type="ECO:0008006" key="5">
    <source>
        <dbReference type="Google" id="ProtNLM"/>
    </source>
</evidence>
<feature type="domain" description="Glycosyltransferase subfamily 4-like N-terminal" evidence="2">
    <location>
        <begin position="18"/>
        <end position="141"/>
    </location>
</feature>
<dbReference type="InterPro" id="IPR028098">
    <property type="entry name" value="Glyco_trans_4-like_N"/>
</dbReference>
<dbReference type="Pfam" id="PF00534">
    <property type="entry name" value="Glycos_transf_1"/>
    <property type="match status" value="1"/>
</dbReference>